<dbReference type="PROSITE" id="PS00676">
    <property type="entry name" value="SIGMA54_INTERACT_2"/>
    <property type="match status" value="1"/>
</dbReference>
<keyword evidence="9" id="KW-0804">Transcription</keyword>
<dbReference type="PROSITE" id="PS50110">
    <property type="entry name" value="RESPONSE_REGULATORY"/>
    <property type="match status" value="1"/>
</dbReference>
<dbReference type="Gene3D" id="3.40.50.300">
    <property type="entry name" value="P-loop containing nucleotide triphosphate hydrolases"/>
    <property type="match status" value="1"/>
</dbReference>
<dbReference type="GO" id="GO:0005737">
    <property type="term" value="C:cytoplasm"/>
    <property type="evidence" value="ECO:0007669"/>
    <property type="project" value="UniProtKB-SubCell"/>
</dbReference>
<keyword evidence="5" id="KW-0067">ATP-binding</keyword>
<organism evidence="12">
    <name type="scientific">hydrothermal vent metagenome</name>
    <dbReference type="NCBI Taxonomy" id="652676"/>
    <lineage>
        <taxon>unclassified sequences</taxon>
        <taxon>metagenomes</taxon>
        <taxon>ecological metagenomes</taxon>
    </lineage>
</organism>
<evidence type="ECO:0000256" key="3">
    <source>
        <dbReference type="ARBA" id="ARBA00022553"/>
    </source>
</evidence>
<dbReference type="GO" id="GO:0006355">
    <property type="term" value="P:regulation of DNA-templated transcription"/>
    <property type="evidence" value="ECO:0007669"/>
    <property type="project" value="InterPro"/>
</dbReference>
<dbReference type="PROSITE" id="PS50045">
    <property type="entry name" value="SIGMA54_INTERACT_4"/>
    <property type="match status" value="1"/>
</dbReference>
<feature type="domain" description="Response regulatory" evidence="11">
    <location>
        <begin position="3"/>
        <end position="117"/>
    </location>
</feature>
<evidence type="ECO:0000256" key="8">
    <source>
        <dbReference type="ARBA" id="ARBA00023159"/>
    </source>
</evidence>
<dbReference type="PROSITE" id="PS00688">
    <property type="entry name" value="SIGMA54_INTERACT_3"/>
    <property type="match status" value="1"/>
</dbReference>
<feature type="domain" description="Sigma-54 factor interaction" evidence="10">
    <location>
        <begin position="130"/>
        <end position="359"/>
    </location>
</feature>
<name>A0A3B0UU19_9ZZZZ</name>
<keyword evidence="6" id="KW-0805">Transcription regulation</keyword>
<evidence type="ECO:0000256" key="5">
    <source>
        <dbReference type="ARBA" id="ARBA00022840"/>
    </source>
</evidence>
<keyword evidence="7" id="KW-0238">DNA-binding</keyword>
<dbReference type="SUPFAM" id="SSF46689">
    <property type="entry name" value="Homeodomain-like"/>
    <property type="match status" value="1"/>
</dbReference>
<dbReference type="Pfam" id="PF25601">
    <property type="entry name" value="AAA_lid_14"/>
    <property type="match status" value="1"/>
</dbReference>
<evidence type="ECO:0000256" key="4">
    <source>
        <dbReference type="ARBA" id="ARBA00022741"/>
    </source>
</evidence>
<dbReference type="InterPro" id="IPR001789">
    <property type="entry name" value="Sig_transdc_resp-reg_receiver"/>
</dbReference>
<keyword evidence="12" id="KW-0969">Cilium</keyword>
<evidence type="ECO:0000259" key="11">
    <source>
        <dbReference type="PROSITE" id="PS50110"/>
    </source>
</evidence>
<keyword evidence="3" id="KW-0597">Phosphoprotein</keyword>
<dbReference type="SUPFAM" id="SSF52540">
    <property type="entry name" value="P-loop containing nucleoside triphosphate hydrolases"/>
    <property type="match status" value="1"/>
</dbReference>
<dbReference type="Gene3D" id="3.40.50.2300">
    <property type="match status" value="1"/>
</dbReference>
<dbReference type="Gene3D" id="1.10.8.60">
    <property type="match status" value="1"/>
</dbReference>
<dbReference type="GO" id="GO:0043565">
    <property type="term" value="F:sequence-specific DNA binding"/>
    <property type="evidence" value="ECO:0007669"/>
    <property type="project" value="InterPro"/>
</dbReference>
<accession>A0A3B0UU19</accession>
<gene>
    <name evidence="12" type="ORF">MNBD_DELTA02-771</name>
</gene>
<reference evidence="12" key="1">
    <citation type="submission" date="2018-06" db="EMBL/GenBank/DDBJ databases">
        <authorList>
            <person name="Zhirakovskaya E."/>
        </authorList>
    </citation>
    <scope>NUCLEOTIDE SEQUENCE</scope>
</reference>
<dbReference type="PROSITE" id="PS00675">
    <property type="entry name" value="SIGMA54_INTERACT_1"/>
    <property type="match status" value="1"/>
</dbReference>
<dbReference type="InterPro" id="IPR009057">
    <property type="entry name" value="Homeodomain-like_sf"/>
</dbReference>
<dbReference type="InterPro" id="IPR002197">
    <property type="entry name" value="HTH_Fis"/>
</dbReference>
<dbReference type="InterPro" id="IPR058031">
    <property type="entry name" value="AAA_lid_NorR"/>
</dbReference>
<keyword evidence="8" id="KW-0010">Activator</keyword>
<evidence type="ECO:0000259" key="10">
    <source>
        <dbReference type="PROSITE" id="PS50045"/>
    </source>
</evidence>
<evidence type="ECO:0000256" key="6">
    <source>
        <dbReference type="ARBA" id="ARBA00023015"/>
    </source>
</evidence>
<sequence length="437" mass="47694">MNSILVVDDEVAMGVALKEALSRKGYSVDLAVNGNEALEQFSKGSYSMVISDMQMPGQSGMELLKEIKRSSPLTPVLLITAYGTVEKAVEAIKEGAIDFMLKPFSLDCLEAAVERALKTELNFEVGGKEMLTRSHVMNKAVAMAETVAGSDATVMLSGESGTGKELMARFIHAKSERASGPFIAVNCASIPESLLESELFGHEKGAFTGALAQRQGKFEQANGGTILLDEISEMDLKLQAKLLRVIQEREVERVGGKETVTLDIRIIATTNRNLEEEVLSGGFREDLFYRLNIFPLRLPSLRERTQDVEYLAKHFMASFSAKYARQIKGISEGAMQRLKTYGWPGNIRELENTIERAVLLASGSLIEVDQLELKTGRGASPAVGAGVIPGAEDITISEMEKRLIIKTLDGRGGNRTRAAEALGISVRTLRNKLKEYG</sequence>
<dbReference type="GO" id="GO:0000160">
    <property type="term" value="P:phosphorelay signal transduction system"/>
    <property type="evidence" value="ECO:0007669"/>
    <property type="project" value="InterPro"/>
</dbReference>
<dbReference type="PRINTS" id="PR01590">
    <property type="entry name" value="HTHFIS"/>
</dbReference>
<dbReference type="Pfam" id="PF02954">
    <property type="entry name" value="HTH_8"/>
    <property type="match status" value="1"/>
</dbReference>
<proteinExistence type="predicted"/>
<keyword evidence="4" id="KW-0547">Nucleotide-binding</keyword>
<dbReference type="PANTHER" id="PTHR32071">
    <property type="entry name" value="TRANSCRIPTIONAL REGULATORY PROTEIN"/>
    <property type="match status" value="1"/>
</dbReference>
<comment type="subcellular location">
    <subcellularLocation>
        <location evidence="1">Cytoplasm</location>
    </subcellularLocation>
</comment>
<dbReference type="SUPFAM" id="SSF52172">
    <property type="entry name" value="CheY-like"/>
    <property type="match status" value="1"/>
</dbReference>
<dbReference type="EMBL" id="UOEZ01000004">
    <property type="protein sequence ID" value="VAW34528.1"/>
    <property type="molecule type" value="Genomic_DNA"/>
</dbReference>
<dbReference type="AlphaFoldDB" id="A0A3B0UU19"/>
<dbReference type="InterPro" id="IPR027417">
    <property type="entry name" value="P-loop_NTPase"/>
</dbReference>
<dbReference type="InterPro" id="IPR003593">
    <property type="entry name" value="AAA+_ATPase"/>
</dbReference>
<evidence type="ECO:0000256" key="9">
    <source>
        <dbReference type="ARBA" id="ARBA00023163"/>
    </source>
</evidence>
<dbReference type="PANTHER" id="PTHR32071:SF21">
    <property type="entry name" value="TRANSCRIPTIONAL REGULATORY PROTEIN FLGR"/>
    <property type="match status" value="1"/>
</dbReference>
<dbReference type="CDD" id="cd00009">
    <property type="entry name" value="AAA"/>
    <property type="match status" value="1"/>
</dbReference>
<dbReference type="InterPro" id="IPR002078">
    <property type="entry name" value="Sigma_54_int"/>
</dbReference>
<dbReference type="InterPro" id="IPR025944">
    <property type="entry name" value="Sigma_54_int_dom_CS"/>
</dbReference>
<evidence type="ECO:0000256" key="2">
    <source>
        <dbReference type="ARBA" id="ARBA00022490"/>
    </source>
</evidence>
<dbReference type="InterPro" id="IPR011006">
    <property type="entry name" value="CheY-like_superfamily"/>
</dbReference>
<dbReference type="InterPro" id="IPR025943">
    <property type="entry name" value="Sigma_54_int_dom_ATP-bd_2"/>
</dbReference>
<dbReference type="SMART" id="SM00382">
    <property type="entry name" value="AAA"/>
    <property type="match status" value="1"/>
</dbReference>
<dbReference type="SMART" id="SM00448">
    <property type="entry name" value="REC"/>
    <property type="match status" value="1"/>
</dbReference>
<keyword evidence="2" id="KW-0963">Cytoplasm</keyword>
<dbReference type="GO" id="GO:0005524">
    <property type="term" value="F:ATP binding"/>
    <property type="evidence" value="ECO:0007669"/>
    <property type="project" value="UniProtKB-KW"/>
</dbReference>
<dbReference type="Gene3D" id="1.10.10.60">
    <property type="entry name" value="Homeodomain-like"/>
    <property type="match status" value="1"/>
</dbReference>
<keyword evidence="12" id="KW-0282">Flagellum</keyword>
<dbReference type="InterPro" id="IPR025662">
    <property type="entry name" value="Sigma_54_int_dom_ATP-bd_1"/>
</dbReference>
<dbReference type="FunFam" id="3.40.50.2300:FF:000018">
    <property type="entry name" value="DNA-binding transcriptional regulator NtrC"/>
    <property type="match status" value="1"/>
</dbReference>
<evidence type="ECO:0000256" key="7">
    <source>
        <dbReference type="ARBA" id="ARBA00023125"/>
    </source>
</evidence>
<protein>
    <submittedName>
        <fullName evidence="12">Flagellar two-component response regulator FleR</fullName>
    </submittedName>
</protein>
<dbReference type="FunFam" id="1.10.8.60:FF:000014">
    <property type="entry name" value="DNA-binding transcriptional regulator NtrC"/>
    <property type="match status" value="1"/>
</dbReference>
<evidence type="ECO:0000313" key="12">
    <source>
        <dbReference type="EMBL" id="VAW34528.1"/>
    </source>
</evidence>
<evidence type="ECO:0000256" key="1">
    <source>
        <dbReference type="ARBA" id="ARBA00004496"/>
    </source>
</evidence>
<dbReference type="Pfam" id="PF00072">
    <property type="entry name" value="Response_reg"/>
    <property type="match status" value="1"/>
</dbReference>
<keyword evidence="12" id="KW-0966">Cell projection</keyword>
<dbReference type="FunFam" id="3.40.50.300:FF:000006">
    <property type="entry name" value="DNA-binding transcriptional regulator NtrC"/>
    <property type="match status" value="1"/>
</dbReference>
<dbReference type="Pfam" id="PF00158">
    <property type="entry name" value="Sigma54_activat"/>
    <property type="match status" value="1"/>
</dbReference>